<evidence type="ECO:0000256" key="5">
    <source>
        <dbReference type="ARBA" id="ARBA00023136"/>
    </source>
</evidence>
<evidence type="ECO:0000313" key="13">
    <source>
        <dbReference type="Proteomes" id="UP000635316"/>
    </source>
</evidence>
<feature type="domain" description="YknX-like C-terminal permuted SH3-like" evidence="11">
    <location>
        <begin position="337"/>
        <end position="404"/>
    </location>
</feature>
<feature type="domain" description="Multidrug resistance protein MdtA-like alpha-helical hairpin" evidence="8">
    <location>
        <begin position="141"/>
        <end position="211"/>
    </location>
</feature>
<gene>
    <name evidence="12" type="ORF">JHL22_06140</name>
</gene>
<evidence type="ECO:0000256" key="4">
    <source>
        <dbReference type="ARBA" id="ARBA00022519"/>
    </source>
</evidence>
<dbReference type="SUPFAM" id="SSF111369">
    <property type="entry name" value="HlyD-like secretion proteins"/>
    <property type="match status" value="1"/>
</dbReference>
<evidence type="ECO:0000259" key="9">
    <source>
        <dbReference type="Pfam" id="PF25917"/>
    </source>
</evidence>
<sequence>MANQTQENVKKPSNLFRLAIFVVIVIGGYFGWQYFFNASTNSNAPAQSKNAGEQRSGSGPRSGGSRAAGQLGMVTPVRVETVQQKDMEVRVPGLGTVTAFNTVAVRSQVSGPIVQIAFTEGQNVKQGDLLVEIDPRPFQIQLQQAQGQQARNEAELTNARQDLKRYQTLYKQDSIARQQVDTQAALVKRLEAQAYSDKAAVDEAQLNLEYTKVLAPIDGRLGLRNIDIGNLVTANAAEALVTITQVKPVSVVFSIPEVHLAEVAAQYTRDVPLEVTLMDRDNLRELATGVLASMDNLVDVATGTLKLKANFANEDESLFPNQFVNTRLKIRQVPQAMTISTDAIQNSSSGPFVFRAVADNTAEMVPVKLGVTDGIYTQLLDGVALGDLVITEGVDRLRNGSKIEIIQ</sequence>
<feature type="compositionally biased region" description="Low complexity" evidence="6">
    <location>
        <begin position="55"/>
        <end position="65"/>
    </location>
</feature>
<feature type="domain" description="Multidrug resistance protein MdtA-like beta-barrel" evidence="10">
    <location>
        <begin position="248"/>
        <end position="330"/>
    </location>
</feature>
<feature type="transmembrane region" description="Helical" evidence="7">
    <location>
        <begin position="15"/>
        <end position="35"/>
    </location>
</feature>
<evidence type="ECO:0000256" key="3">
    <source>
        <dbReference type="ARBA" id="ARBA00022475"/>
    </source>
</evidence>
<dbReference type="PANTHER" id="PTHR30469:SF12">
    <property type="entry name" value="MULTIDRUG RESISTANCE PROTEIN MDTA"/>
    <property type="match status" value="1"/>
</dbReference>
<evidence type="ECO:0000256" key="2">
    <source>
        <dbReference type="ARBA" id="ARBA00009477"/>
    </source>
</evidence>
<dbReference type="Pfam" id="PF25989">
    <property type="entry name" value="YknX_C"/>
    <property type="match status" value="1"/>
</dbReference>
<evidence type="ECO:0000259" key="11">
    <source>
        <dbReference type="Pfam" id="PF25989"/>
    </source>
</evidence>
<dbReference type="InterPro" id="IPR058624">
    <property type="entry name" value="MdtA-like_HH"/>
</dbReference>
<keyword evidence="7" id="KW-1133">Transmembrane helix</keyword>
<reference evidence="12 13" key="1">
    <citation type="submission" date="2020-12" db="EMBL/GenBank/DDBJ databases">
        <authorList>
            <person name="Lu T."/>
            <person name="Wang Q."/>
            <person name="Han X."/>
        </authorList>
    </citation>
    <scope>NUCLEOTIDE SEQUENCE [LARGE SCALE GENOMIC DNA]</scope>
    <source>
        <strain evidence="12 13">WQ 585</strain>
    </source>
</reference>
<dbReference type="EMBL" id="JAENGP010000005">
    <property type="protein sequence ID" value="MBK1780795.1"/>
    <property type="molecule type" value="Genomic_DNA"/>
</dbReference>
<evidence type="ECO:0000256" key="7">
    <source>
        <dbReference type="SAM" id="Phobius"/>
    </source>
</evidence>
<dbReference type="RefSeq" id="WP_200235045.1">
    <property type="nucleotide sequence ID" value="NZ_JAENGP010000005.1"/>
</dbReference>
<name>A0ABS1EEF1_9BURK</name>
<evidence type="ECO:0000313" key="12">
    <source>
        <dbReference type="EMBL" id="MBK1780795.1"/>
    </source>
</evidence>
<feature type="region of interest" description="Disordered" evidence="6">
    <location>
        <begin position="43"/>
        <end position="70"/>
    </location>
</feature>
<comment type="subcellular location">
    <subcellularLocation>
        <location evidence="1">Cell membrane</location>
    </subcellularLocation>
</comment>
<dbReference type="Gene3D" id="2.40.420.20">
    <property type="match status" value="1"/>
</dbReference>
<dbReference type="Gene3D" id="2.40.30.170">
    <property type="match status" value="1"/>
</dbReference>
<keyword evidence="4" id="KW-0997">Cell inner membrane</keyword>
<dbReference type="NCBIfam" id="TIGR01730">
    <property type="entry name" value="RND_mfp"/>
    <property type="match status" value="1"/>
</dbReference>
<keyword evidence="13" id="KW-1185">Reference proteome</keyword>
<keyword evidence="5 7" id="KW-0472">Membrane</keyword>
<dbReference type="NCBIfam" id="NF008589">
    <property type="entry name" value="PRK11556.1"/>
    <property type="match status" value="1"/>
</dbReference>
<dbReference type="InterPro" id="IPR058626">
    <property type="entry name" value="MdtA-like_b-barrel"/>
</dbReference>
<dbReference type="InterPro" id="IPR006143">
    <property type="entry name" value="RND_pump_MFP"/>
</dbReference>
<dbReference type="InterPro" id="IPR058637">
    <property type="entry name" value="YknX-like_C"/>
</dbReference>
<proteinExistence type="inferred from homology"/>
<keyword evidence="7" id="KW-0812">Transmembrane</keyword>
<keyword evidence="3" id="KW-1003">Cell membrane</keyword>
<evidence type="ECO:0000256" key="1">
    <source>
        <dbReference type="ARBA" id="ARBA00004236"/>
    </source>
</evidence>
<dbReference type="Pfam" id="PF25876">
    <property type="entry name" value="HH_MFP_RND"/>
    <property type="match status" value="1"/>
</dbReference>
<accession>A0ABS1EEF1</accession>
<dbReference type="Gene3D" id="2.40.50.100">
    <property type="match status" value="1"/>
</dbReference>
<feature type="domain" description="Multidrug resistance protein MdtA-like barrel-sandwich hybrid" evidence="9">
    <location>
        <begin position="101"/>
        <end position="244"/>
    </location>
</feature>
<evidence type="ECO:0000256" key="6">
    <source>
        <dbReference type="SAM" id="MobiDB-lite"/>
    </source>
</evidence>
<dbReference type="Proteomes" id="UP000635316">
    <property type="component" value="Unassembled WGS sequence"/>
</dbReference>
<dbReference type="PANTHER" id="PTHR30469">
    <property type="entry name" value="MULTIDRUG RESISTANCE PROTEIN MDTA"/>
    <property type="match status" value="1"/>
</dbReference>
<organism evidence="12 13">
    <name type="scientific">Advenella mandrilli</name>
    <dbReference type="NCBI Taxonomy" id="2800330"/>
    <lineage>
        <taxon>Bacteria</taxon>
        <taxon>Pseudomonadati</taxon>
        <taxon>Pseudomonadota</taxon>
        <taxon>Betaproteobacteria</taxon>
        <taxon>Burkholderiales</taxon>
        <taxon>Alcaligenaceae</taxon>
    </lineage>
</organism>
<evidence type="ECO:0000259" key="10">
    <source>
        <dbReference type="Pfam" id="PF25944"/>
    </source>
</evidence>
<dbReference type="Gene3D" id="1.10.287.470">
    <property type="entry name" value="Helix hairpin bin"/>
    <property type="match status" value="1"/>
</dbReference>
<dbReference type="InterPro" id="IPR058625">
    <property type="entry name" value="MdtA-like_BSH"/>
</dbReference>
<protein>
    <submittedName>
        <fullName evidence="12">MdtA/MuxA family multidrug efflux RND transporter periplasmic adaptor subunit</fullName>
    </submittedName>
</protein>
<feature type="compositionally biased region" description="Polar residues" evidence="6">
    <location>
        <begin position="43"/>
        <end position="53"/>
    </location>
</feature>
<comment type="caution">
    <text evidence="12">The sequence shown here is derived from an EMBL/GenBank/DDBJ whole genome shotgun (WGS) entry which is preliminary data.</text>
</comment>
<evidence type="ECO:0000259" key="8">
    <source>
        <dbReference type="Pfam" id="PF25876"/>
    </source>
</evidence>
<comment type="similarity">
    <text evidence="2">Belongs to the membrane fusion protein (MFP) (TC 8.A.1) family.</text>
</comment>
<dbReference type="Pfam" id="PF25917">
    <property type="entry name" value="BSH_RND"/>
    <property type="match status" value="1"/>
</dbReference>
<dbReference type="Pfam" id="PF25944">
    <property type="entry name" value="Beta-barrel_RND"/>
    <property type="match status" value="1"/>
</dbReference>